<accession>A0A843W2Q6</accession>
<evidence type="ECO:0000313" key="1">
    <source>
        <dbReference type="EMBL" id="MQL99324.1"/>
    </source>
</evidence>
<reference evidence="1" key="1">
    <citation type="submission" date="2017-07" db="EMBL/GenBank/DDBJ databases">
        <title>Taro Niue Genome Assembly and Annotation.</title>
        <authorList>
            <person name="Atibalentja N."/>
            <person name="Keating K."/>
            <person name="Fields C.J."/>
        </authorList>
    </citation>
    <scope>NUCLEOTIDE SEQUENCE</scope>
    <source>
        <strain evidence="1">Niue_2</strain>
        <tissue evidence="1">Leaf</tissue>
    </source>
</reference>
<gene>
    <name evidence="1" type="ORF">Taro_032046</name>
</gene>
<proteinExistence type="predicted"/>
<organism evidence="1 2">
    <name type="scientific">Colocasia esculenta</name>
    <name type="common">Wild taro</name>
    <name type="synonym">Arum esculentum</name>
    <dbReference type="NCBI Taxonomy" id="4460"/>
    <lineage>
        <taxon>Eukaryota</taxon>
        <taxon>Viridiplantae</taxon>
        <taxon>Streptophyta</taxon>
        <taxon>Embryophyta</taxon>
        <taxon>Tracheophyta</taxon>
        <taxon>Spermatophyta</taxon>
        <taxon>Magnoliopsida</taxon>
        <taxon>Liliopsida</taxon>
        <taxon>Araceae</taxon>
        <taxon>Aroideae</taxon>
        <taxon>Colocasieae</taxon>
        <taxon>Colocasia</taxon>
    </lineage>
</organism>
<protein>
    <submittedName>
        <fullName evidence="1">Uncharacterized protein</fullName>
    </submittedName>
</protein>
<dbReference type="AlphaFoldDB" id="A0A843W2Q6"/>
<dbReference type="EMBL" id="NMUH01002331">
    <property type="protein sequence ID" value="MQL99324.1"/>
    <property type="molecule type" value="Genomic_DNA"/>
</dbReference>
<keyword evidence="2" id="KW-1185">Reference proteome</keyword>
<sequence>MPPSLSTLALPLLPALSRNHSQPYVWPASPMRPPPQHLLNPSINSYRSARHNRLCPALLQSMQNLRLSRISFKRHTHMNTKTYPREVSPNVKEIT</sequence>
<name>A0A843W2Q6_COLES</name>
<dbReference type="Proteomes" id="UP000652761">
    <property type="component" value="Unassembled WGS sequence"/>
</dbReference>
<evidence type="ECO:0000313" key="2">
    <source>
        <dbReference type="Proteomes" id="UP000652761"/>
    </source>
</evidence>
<comment type="caution">
    <text evidence="1">The sequence shown here is derived from an EMBL/GenBank/DDBJ whole genome shotgun (WGS) entry which is preliminary data.</text>
</comment>